<proteinExistence type="predicted"/>
<dbReference type="GeneID" id="30921151"/>
<reference evidence="1" key="3">
    <citation type="submission" date="2017-01" db="EMBL/GenBank/DDBJ databases">
        <authorList>
            <person name="Mah S.A."/>
            <person name="Swanson W.J."/>
            <person name="Moy G.W."/>
            <person name="Vacquier V.D."/>
        </authorList>
    </citation>
    <scope>NUCLEOTIDE SEQUENCE</scope>
    <source>
        <strain evidence="1">AJ5</strain>
    </source>
</reference>
<accession>M0LWB4</accession>
<evidence type="ECO:0000313" key="2">
    <source>
        <dbReference type="EMBL" id="EMA37443.1"/>
    </source>
</evidence>
<dbReference type="AlphaFoldDB" id="M0LWB4"/>
<evidence type="ECO:0000313" key="4">
    <source>
        <dbReference type="Proteomes" id="UP000186547"/>
    </source>
</evidence>
<dbReference type="KEGG" id="hlc:CHINAEXTREME08465"/>
<dbReference type="Proteomes" id="UP000186547">
    <property type="component" value="Chromosome"/>
</dbReference>
<dbReference type="PATRIC" id="fig|358396.7.peg.221"/>
<gene>
    <name evidence="2" type="ORF">C445_01101</name>
    <name evidence="1" type="ORF">CHINAEXTREME_08465</name>
</gene>
<reference evidence="1 4" key="1">
    <citation type="journal article" date="2011" name="J. Bacteriol.">
        <title>Genome sequence of Halobiforma lacisalsi AJ5, an extremely halophilic archaeon which harbors a bop gene.</title>
        <authorList>
            <person name="Jiang X."/>
            <person name="Wang S."/>
            <person name="Cheng H."/>
            <person name="Huo Y."/>
            <person name="Zhang X."/>
            <person name="Zhu X."/>
            <person name="Han X."/>
            <person name="Ni P."/>
            <person name="Wu M."/>
        </authorList>
    </citation>
    <scope>NUCLEOTIDE SEQUENCE [LARGE SCALE GENOMIC DNA]</scope>
    <source>
        <strain evidence="1 4">AJ5</strain>
    </source>
</reference>
<evidence type="ECO:0000313" key="1">
    <source>
        <dbReference type="EMBL" id="APW97810.1"/>
    </source>
</evidence>
<dbReference type="STRING" id="358396.CHINAEXTREME_08465"/>
<sequence length="155" mass="16705">MHRRTFLGAAAALTTLPTVEAASTDDEALDTQVCDICDAEKPAEMVERTTVETIAPLEADICRACQHVQNHDNGDGQCMQCGDEVSPGFYFEVEFPLGAAGLPGMLAGQLCGDCAGWLATDINYNGIDADEDASDQLTTIIDEETRRMNELEESE</sequence>
<keyword evidence="3" id="KW-1185">Reference proteome</keyword>
<organism evidence="2 3">
    <name type="scientific">Natronobacterium lacisalsi AJ5</name>
    <dbReference type="NCBI Taxonomy" id="358396"/>
    <lineage>
        <taxon>Archaea</taxon>
        <taxon>Methanobacteriati</taxon>
        <taxon>Methanobacteriota</taxon>
        <taxon>Stenosarchaea group</taxon>
        <taxon>Halobacteria</taxon>
        <taxon>Halobacteriales</taxon>
        <taxon>Natrialbaceae</taxon>
        <taxon>Natronobacterium</taxon>
    </lineage>
</organism>
<name>M0LWB4_NATLA</name>
<reference evidence="2 3" key="2">
    <citation type="journal article" date="2014" name="PLoS Genet.">
        <title>Phylogenetically driven sequencing of extremely halophilic archaea reveals strategies for static and dynamic osmo-response.</title>
        <authorList>
            <person name="Becker E.A."/>
            <person name="Seitzer P.M."/>
            <person name="Tritt A."/>
            <person name="Larsen D."/>
            <person name="Krusor M."/>
            <person name="Yao A.I."/>
            <person name="Wu D."/>
            <person name="Madern D."/>
            <person name="Eisen J.A."/>
            <person name="Darling A.E."/>
            <person name="Facciotti M.T."/>
        </authorList>
    </citation>
    <scope>NUCLEOTIDE SEQUENCE [LARGE SCALE GENOMIC DNA]</scope>
    <source>
        <strain evidence="2 3">AJ5</strain>
    </source>
</reference>
<evidence type="ECO:0000313" key="3">
    <source>
        <dbReference type="Proteomes" id="UP000011555"/>
    </source>
</evidence>
<dbReference type="EMBL" id="CP019285">
    <property type="protein sequence ID" value="APW97810.1"/>
    <property type="molecule type" value="Genomic_DNA"/>
</dbReference>
<dbReference type="EMBL" id="AOLZ01000012">
    <property type="protein sequence ID" value="EMA37443.1"/>
    <property type="molecule type" value="Genomic_DNA"/>
</dbReference>
<dbReference type="RefSeq" id="WP_007139982.1">
    <property type="nucleotide sequence ID" value="NZ_AOLZ01000012.1"/>
</dbReference>
<dbReference type="Proteomes" id="UP000011555">
    <property type="component" value="Unassembled WGS sequence"/>
</dbReference>
<protein>
    <submittedName>
        <fullName evidence="2">Uncharacterized protein</fullName>
    </submittedName>
</protein>